<comment type="caution">
    <text evidence="1">The sequence shown here is derived from an EMBL/GenBank/DDBJ whole genome shotgun (WGS) entry which is preliminary data.</text>
</comment>
<dbReference type="AlphaFoldDB" id="A0A8S1WT51"/>
<keyword evidence="2" id="KW-1185">Reference proteome</keyword>
<organism evidence="1 2">
    <name type="scientific">Paramecium octaurelia</name>
    <dbReference type="NCBI Taxonomy" id="43137"/>
    <lineage>
        <taxon>Eukaryota</taxon>
        <taxon>Sar</taxon>
        <taxon>Alveolata</taxon>
        <taxon>Ciliophora</taxon>
        <taxon>Intramacronucleata</taxon>
        <taxon>Oligohymenophorea</taxon>
        <taxon>Peniculida</taxon>
        <taxon>Parameciidae</taxon>
        <taxon>Paramecium</taxon>
    </lineage>
</organism>
<sequence length="90" mass="9982">MQMMKTQSGSQGSFYGINLLKQQIGARTISKKIKDTNLGSLNEIKNRIFCVNIHHKLQSLENSNGKFLDGNLQTGISGETLVSCALFTYE</sequence>
<proteinExistence type="predicted"/>
<accession>A0A8S1WT51</accession>
<reference evidence="1" key="1">
    <citation type="submission" date="2021-01" db="EMBL/GenBank/DDBJ databases">
        <authorList>
            <consortium name="Genoscope - CEA"/>
            <person name="William W."/>
        </authorList>
    </citation>
    <scope>NUCLEOTIDE SEQUENCE</scope>
</reference>
<protein>
    <submittedName>
        <fullName evidence="1">Uncharacterized protein</fullName>
    </submittedName>
</protein>
<gene>
    <name evidence="1" type="ORF">POCTA_138.1.T1030117</name>
</gene>
<dbReference type="Proteomes" id="UP000683925">
    <property type="component" value="Unassembled WGS sequence"/>
</dbReference>
<evidence type="ECO:0000313" key="1">
    <source>
        <dbReference type="EMBL" id="CAD8192913.1"/>
    </source>
</evidence>
<evidence type="ECO:0000313" key="2">
    <source>
        <dbReference type="Proteomes" id="UP000683925"/>
    </source>
</evidence>
<dbReference type="EMBL" id="CAJJDP010000103">
    <property type="protein sequence ID" value="CAD8192913.1"/>
    <property type="molecule type" value="Genomic_DNA"/>
</dbReference>
<name>A0A8S1WT51_PAROT</name>